<keyword evidence="1" id="KW-0812">Transmembrane</keyword>
<accession>A0ABN3LUD1</accession>
<feature type="transmembrane region" description="Helical" evidence="1">
    <location>
        <begin position="256"/>
        <end position="276"/>
    </location>
</feature>
<organism evidence="2 3">
    <name type="scientific">Terrabacter carboxydivorans</name>
    <dbReference type="NCBI Taxonomy" id="619730"/>
    <lineage>
        <taxon>Bacteria</taxon>
        <taxon>Bacillati</taxon>
        <taxon>Actinomycetota</taxon>
        <taxon>Actinomycetes</taxon>
        <taxon>Micrococcales</taxon>
        <taxon>Intrasporangiaceae</taxon>
        <taxon>Terrabacter</taxon>
    </lineage>
</organism>
<dbReference type="RefSeq" id="WP_344255871.1">
    <property type="nucleotide sequence ID" value="NZ_BAAARE010000013.1"/>
</dbReference>
<feature type="transmembrane region" description="Helical" evidence="1">
    <location>
        <begin position="21"/>
        <end position="39"/>
    </location>
</feature>
<evidence type="ECO:0000313" key="3">
    <source>
        <dbReference type="Proteomes" id="UP001500730"/>
    </source>
</evidence>
<proteinExistence type="predicted"/>
<keyword evidence="1" id="KW-0472">Membrane</keyword>
<evidence type="ECO:0008006" key="4">
    <source>
        <dbReference type="Google" id="ProtNLM"/>
    </source>
</evidence>
<dbReference type="Proteomes" id="UP001500730">
    <property type="component" value="Unassembled WGS sequence"/>
</dbReference>
<dbReference type="EMBL" id="BAAARE010000013">
    <property type="protein sequence ID" value="GAA2490430.1"/>
    <property type="molecule type" value="Genomic_DNA"/>
</dbReference>
<evidence type="ECO:0000256" key="1">
    <source>
        <dbReference type="SAM" id="Phobius"/>
    </source>
</evidence>
<keyword evidence="3" id="KW-1185">Reference proteome</keyword>
<protein>
    <recommendedName>
        <fullName evidence="4">Glycosyltransferase RgtA/B/C/D-like domain-containing protein</fullName>
    </recommendedName>
</protein>
<evidence type="ECO:0000313" key="2">
    <source>
        <dbReference type="EMBL" id="GAA2490430.1"/>
    </source>
</evidence>
<feature type="transmembrane region" description="Helical" evidence="1">
    <location>
        <begin position="213"/>
        <end position="236"/>
    </location>
</feature>
<reference evidence="2 3" key="1">
    <citation type="journal article" date="2019" name="Int. J. Syst. Evol. Microbiol.">
        <title>The Global Catalogue of Microorganisms (GCM) 10K type strain sequencing project: providing services to taxonomists for standard genome sequencing and annotation.</title>
        <authorList>
            <consortium name="The Broad Institute Genomics Platform"/>
            <consortium name="The Broad Institute Genome Sequencing Center for Infectious Disease"/>
            <person name="Wu L."/>
            <person name="Ma J."/>
        </authorList>
    </citation>
    <scope>NUCLEOTIDE SEQUENCE [LARGE SCALE GENOMIC DNA]</scope>
    <source>
        <strain evidence="2 3">JCM 16259</strain>
    </source>
</reference>
<sequence length="464" mass="47919">MTRTAPAEPSTVTVREGAVPVLVIVALGAVAGIVAWTSVVGSDALWLSALGDAIRADRRIPVGVPFAAAPSGDWVNTTALGQVVFSVLHLGGSLGVVAGHVVAVTCTLWMLVSAATRRGARITGLVAALLLVLVGGAAPLLIARAQLLSLVPYAALLVLLRREHDRPSRFIWAAVPLVALWGNLHGAVLVGVAVLGCYLILSRLRRDPRTAVGVGLLSLAATCLNPGLLRAPSYYLGVFGGAAMSDDSGMWSRLSLSNPFDLLLLVAAISLGYMAFRGRRPAWEYAAVLGLGGATLVAARHGIWLLLFLSVPAALALTRRRGDAATPREPASRRVSAATALACAVGVAALLTVRAATFNAADDEASQLATATRGQVVLVAEPLAESLAAAGTTVWVSNPLDAFEHADQTAYLAFMDGDADGGARAFAGAEVVVALPGSSQERAAVTRGFTAQQRVGSYLLLRRG</sequence>
<keyword evidence="1" id="KW-1133">Transmembrane helix</keyword>
<name>A0ABN3LUD1_9MICO</name>
<comment type="caution">
    <text evidence="2">The sequence shown here is derived from an EMBL/GenBank/DDBJ whole genome shotgun (WGS) entry which is preliminary data.</text>
</comment>
<feature type="transmembrane region" description="Helical" evidence="1">
    <location>
        <begin position="170"/>
        <end position="201"/>
    </location>
</feature>
<feature type="transmembrane region" description="Helical" evidence="1">
    <location>
        <begin position="90"/>
        <end position="112"/>
    </location>
</feature>
<feature type="transmembrane region" description="Helical" evidence="1">
    <location>
        <begin position="288"/>
        <end position="315"/>
    </location>
</feature>
<gene>
    <name evidence="2" type="ORF">GCM10009858_30590</name>
</gene>
<feature type="transmembrane region" description="Helical" evidence="1">
    <location>
        <begin position="124"/>
        <end position="150"/>
    </location>
</feature>